<accession>A0A8J3EXN7</accession>
<dbReference type="RefSeq" id="WP_188354301.1">
    <property type="nucleotide sequence ID" value="NZ_BMDH01000001.1"/>
</dbReference>
<dbReference type="PANTHER" id="PTHR40459:SF1">
    <property type="entry name" value="CONSERVED HYPOTHETICAL ALANINE AND LEUCINE RICH PROTEIN"/>
    <property type="match status" value="1"/>
</dbReference>
<keyword evidence="4" id="KW-1185">Reference proteome</keyword>
<evidence type="ECO:0000259" key="1">
    <source>
        <dbReference type="Pfam" id="PF10727"/>
    </source>
</evidence>
<evidence type="ECO:0000259" key="2">
    <source>
        <dbReference type="Pfam" id="PF10728"/>
    </source>
</evidence>
<gene>
    <name evidence="3" type="ORF">GCM10007377_00950</name>
</gene>
<evidence type="ECO:0000313" key="4">
    <source>
        <dbReference type="Proteomes" id="UP000619536"/>
    </source>
</evidence>
<dbReference type="SUPFAM" id="SSF48179">
    <property type="entry name" value="6-phosphogluconate dehydrogenase C-terminal domain-like"/>
    <property type="match status" value="1"/>
</dbReference>
<dbReference type="InterPro" id="IPR019665">
    <property type="entry name" value="OxRdtase/DH_put_Rossmann_dom"/>
</dbReference>
<dbReference type="InterPro" id="IPR018931">
    <property type="entry name" value="DUF2520"/>
</dbReference>
<dbReference type="InterPro" id="IPR008927">
    <property type="entry name" value="6-PGluconate_DH-like_C_sf"/>
</dbReference>
<dbReference type="Gene3D" id="3.40.50.720">
    <property type="entry name" value="NAD(P)-binding Rossmann-like Domain"/>
    <property type="match status" value="1"/>
</dbReference>
<evidence type="ECO:0008006" key="5">
    <source>
        <dbReference type="Google" id="ProtNLM"/>
    </source>
</evidence>
<dbReference type="SUPFAM" id="SSF51735">
    <property type="entry name" value="NAD(P)-binding Rossmann-fold domains"/>
    <property type="match status" value="1"/>
</dbReference>
<dbReference type="AlphaFoldDB" id="A0A8J3EXN7"/>
<dbReference type="Gene3D" id="1.10.1040.20">
    <property type="entry name" value="ProC-like, C-terminal domain"/>
    <property type="match status" value="1"/>
</dbReference>
<dbReference type="EMBL" id="BMDH01000001">
    <property type="protein sequence ID" value="GGI12436.1"/>
    <property type="molecule type" value="Genomic_DNA"/>
</dbReference>
<protein>
    <recommendedName>
        <fullName evidence="5">DUF2520 domain-containing protein</fullName>
    </recommendedName>
</protein>
<sequence>MHKSTPEPPYTIGVIGPGRAGTAMAAYLGTHTDVRIIGCALGSADHQQRFMQCNPDTQCFATIPALVQACNVIIIAVADGALERVCSAMVEDCASQGITLQSRLVMHLSGACAADVLDSAAEAGAVTVACHPIQAISAEAAQSPSHAIATFTPITFSVQGDDSACQWCTNVLSALGNTVIPISSDNKALYHAATSVAANLSMALFQSAVMMFEQCGFSREQARRALAPLIQTNAYSWAEQGISALTGPVSREDWTTIEKHIQAISACTAAWDKQQQHQESLTNEQQHAIDEQQHAQNRAIHRLLPIYTMLTEQLRDLYNPQH</sequence>
<dbReference type="Pfam" id="PF10728">
    <property type="entry name" value="DUF2520"/>
    <property type="match status" value="1"/>
</dbReference>
<dbReference type="InterPro" id="IPR037108">
    <property type="entry name" value="TM1727-like_C_sf"/>
</dbReference>
<comment type="caution">
    <text evidence="3">The sequence shown here is derived from an EMBL/GenBank/DDBJ whole genome shotgun (WGS) entry which is preliminary data.</text>
</comment>
<feature type="domain" description="DUF2520" evidence="2">
    <location>
        <begin position="154"/>
        <end position="268"/>
    </location>
</feature>
<name>A0A8J3EXN7_9BIFI</name>
<organism evidence="3 4">
    <name type="scientific">Galliscardovia ingluviei</name>
    <dbReference type="NCBI Taxonomy" id="1769422"/>
    <lineage>
        <taxon>Bacteria</taxon>
        <taxon>Bacillati</taxon>
        <taxon>Actinomycetota</taxon>
        <taxon>Actinomycetes</taxon>
        <taxon>Bifidobacteriales</taxon>
        <taxon>Bifidobacteriaceae</taxon>
        <taxon>Galliscardovia</taxon>
    </lineage>
</organism>
<dbReference type="PANTHER" id="PTHR40459">
    <property type="entry name" value="CONSERVED HYPOTHETICAL ALANINE AND LEUCINE RICH PROTEIN"/>
    <property type="match status" value="1"/>
</dbReference>
<feature type="domain" description="Putative oxidoreductase/dehydrogenase Rossmann-like" evidence="1">
    <location>
        <begin position="10"/>
        <end position="132"/>
    </location>
</feature>
<reference evidence="3" key="2">
    <citation type="submission" date="2020-09" db="EMBL/GenBank/DDBJ databases">
        <authorList>
            <person name="Sun Q."/>
            <person name="Sedlacek I."/>
        </authorList>
    </citation>
    <scope>NUCLEOTIDE SEQUENCE</scope>
    <source>
        <strain evidence="3">CCM 8606</strain>
    </source>
</reference>
<dbReference type="Pfam" id="PF10727">
    <property type="entry name" value="Rossmann-like"/>
    <property type="match status" value="1"/>
</dbReference>
<reference evidence="3" key="1">
    <citation type="journal article" date="2014" name="Int. J. Syst. Evol. Microbiol.">
        <title>Complete genome sequence of Corynebacterium casei LMG S-19264T (=DSM 44701T), isolated from a smear-ripened cheese.</title>
        <authorList>
            <consortium name="US DOE Joint Genome Institute (JGI-PGF)"/>
            <person name="Walter F."/>
            <person name="Albersmeier A."/>
            <person name="Kalinowski J."/>
            <person name="Ruckert C."/>
        </authorList>
    </citation>
    <scope>NUCLEOTIDE SEQUENCE</scope>
    <source>
        <strain evidence="3">CCM 8606</strain>
    </source>
</reference>
<proteinExistence type="predicted"/>
<dbReference type="Proteomes" id="UP000619536">
    <property type="component" value="Unassembled WGS sequence"/>
</dbReference>
<dbReference type="InterPro" id="IPR036291">
    <property type="entry name" value="NAD(P)-bd_dom_sf"/>
</dbReference>
<evidence type="ECO:0000313" key="3">
    <source>
        <dbReference type="EMBL" id="GGI12436.1"/>
    </source>
</evidence>